<feature type="binding site" evidence="13">
    <location>
        <position position="1"/>
    </location>
    <ligand>
        <name>Ca(2+)</name>
        <dbReference type="ChEBI" id="CHEBI:29108"/>
        <label>1</label>
    </ligand>
</feature>
<feature type="non-terminal residue" evidence="16">
    <location>
        <position position="1"/>
    </location>
</feature>
<evidence type="ECO:0000256" key="10">
    <source>
        <dbReference type="ARBA" id="ARBA00023180"/>
    </source>
</evidence>
<comment type="catalytic activity">
    <reaction evidence="1">
        <text>2 a phenolic donor + H2O2 = 2 a phenolic radical donor + 2 H2O</text>
        <dbReference type="Rhea" id="RHEA:56136"/>
        <dbReference type="ChEBI" id="CHEBI:15377"/>
        <dbReference type="ChEBI" id="CHEBI:16240"/>
        <dbReference type="ChEBI" id="CHEBI:139520"/>
        <dbReference type="ChEBI" id="CHEBI:139521"/>
        <dbReference type="EC" id="1.11.1.7"/>
    </reaction>
</comment>
<feature type="binding site" evidence="12">
    <location>
        <position position="92"/>
    </location>
    <ligand>
        <name>substrate</name>
    </ligand>
</feature>
<feature type="binding site" evidence="13">
    <location>
        <position position="123"/>
    </location>
    <ligand>
        <name>Ca(2+)</name>
        <dbReference type="ChEBI" id="CHEBI:29108"/>
        <label>2</label>
    </ligand>
</feature>
<dbReference type="SUPFAM" id="SSF48113">
    <property type="entry name" value="Heme-dependent peroxidases"/>
    <property type="match status" value="1"/>
</dbReference>
<gene>
    <name evidence="16" type="ORF">AMTR_s00024p00167140</name>
</gene>
<evidence type="ECO:0000256" key="7">
    <source>
        <dbReference type="ARBA" id="ARBA00023002"/>
    </source>
</evidence>
<dbReference type="PROSITE" id="PS50873">
    <property type="entry name" value="PEROXIDASE_4"/>
    <property type="match status" value="1"/>
</dbReference>
<feature type="binding site" evidence="13">
    <location>
        <position position="174"/>
    </location>
    <ligand>
        <name>Ca(2+)</name>
        <dbReference type="ChEBI" id="CHEBI:29108"/>
        <label>2</label>
    </ligand>
</feature>
<dbReference type="InterPro" id="IPR002016">
    <property type="entry name" value="Haem_peroxidase"/>
</dbReference>
<sequence length="261" mass="27638">GCDGSLLLDSTSTIDSEKDAFPNQASARGFPVVDDIKTALESQCSGVVSCADILAIASEVAVVLAGGPEWSVLLGRRDGTTANRAGANSNLPGPRDGLSNITRMFSNQGLDTTDVVALSGAHTFGRAQCQFFNDRLYNFNSTGAQDSSMDSAYVTSLRGSCTNSTDDTTLFDLDPTTADGFDNNYYTNLQSNRGLLQSDQELFSIDGATVPIVQSFASSQSTFFDSFVNSIIKMGNISPLTGTSGEIRSNCRRVNGGQIQK</sequence>
<keyword evidence="7" id="KW-0560">Oxidoreductase</keyword>
<evidence type="ECO:0000256" key="8">
    <source>
        <dbReference type="ARBA" id="ARBA00023004"/>
    </source>
</evidence>
<feature type="domain" description="Plant heme peroxidase family profile" evidence="15">
    <location>
        <begin position="1"/>
        <end position="255"/>
    </location>
</feature>
<keyword evidence="3" id="KW-0575">Peroxidase</keyword>
<comment type="cofactor">
    <cofactor evidence="13">
        <name>heme b</name>
        <dbReference type="ChEBI" id="CHEBI:60344"/>
    </cofactor>
    <text evidence="13">Binds 1 heme b (iron(II)-protoporphyrin IX) group per subunit.</text>
</comment>
<evidence type="ECO:0000256" key="3">
    <source>
        <dbReference type="ARBA" id="ARBA00022559"/>
    </source>
</evidence>
<dbReference type="GO" id="GO:0006979">
    <property type="term" value="P:response to oxidative stress"/>
    <property type="evidence" value="ECO:0007669"/>
    <property type="project" value="InterPro"/>
</dbReference>
<evidence type="ECO:0000256" key="2">
    <source>
        <dbReference type="ARBA" id="ARBA00006873"/>
    </source>
</evidence>
<keyword evidence="5 13" id="KW-0479">Metal-binding</keyword>
<dbReference type="PANTHER" id="PTHR31388">
    <property type="entry name" value="PEROXIDASE 72-RELATED"/>
    <property type="match status" value="1"/>
</dbReference>
<dbReference type="EMBL" id="KI392710">
    <property type="protein sequence ID" value="ERN11123.1"/>
    <property type="molecule type" value="Genomic_DNA"/>
</dbReference>
<dbReference type="GO" id="GO:0046872">
    <property type="term" value="F:metal ion binding"/>
    <property type="evidence" value="ECO:0007669"/>
    <property type="project" value="UniProtKB-KW"/>
</dbReference>
<dbReference type="STRING" id="13333.W1PSV6"/>
<feature type="binding site" description="axial binding residue" evidence="13">
    <location>
        <position position="122"/>
    </location>
    <ligand>
        <name>heme b</name>
        <dbReference type="ChEBI" id="CHEBI:60344"/>
    </ligand>
    <ligandPart>
        <name>Fe</name>
        <dbReference type="ChEBI" id="CHEBI:18248"/>
    </ligandPart>
</feature>
<dbReference type="Proteomes" id="UP000017836">
    <property type="component" value="Unassembled WGS sequence"/>
</dbReference>
<evidence type="ECO:0000313" key="16">
    <source>
        <dbReference type="EMBL" id="ERN11123.1"/>
    </source>
</evidence>
<dbReference type="PRINTS" id="PR00458">
    <property type="entry name" value="PEROXIDASE"/>
</dbReference>
<evidence type="ECO:0000313" key="17">
    <source>
        <dbReference type="Proteomes" id="UP000017836"/>
    </source>
</evidence>
<dbReference type="FunFam" id="1.10.420.10:FF:000001">
    <property type="entry name" value="Peroxidase"/>
    <property type="match status" value="1"/>
</dbReference>
<evidence type="ECO:0000256" key="9">
    <source>
        <dbReference type="ARBA" id="ARBA00023157"/>
    </source>
</evidence>
<keyword evidence="8 13" id="KW-0408">Iron</keyword>
<organism evidence="16 17">
    <name type="scientific">Amborella trichopoda</name>
    <dbReference type="NCBI Taxonomy" id="13333"/>
    <lineage>
        <taxon>Eukaryota</taxon>
        <taxon>Viridiplantae</taxon>
        <taxon>Streptophyta</taxon>
        <taxon>Embryophyta</taxon>
        <taxon>Tracheophyta</taxon>
        <taxon>Spermatophyta</taxon>
        <taxon>Magnoliopsida</taxon>
        <taxon>Amborellales</taxon>
        <taxon>Amborellaceae</taxon>
        <taxon>Amborella</taxon>
    </lineage>
</organism>
<evidence type="ECO:0000256" key="6">
    <source>
        <dbReference type="ARBA" id="ARBA00022837"/>
    </source>
</evidence>
<feature type="binding site" evidence="13">
    <location>
        <position position="177"/>
    </location>
    <ligand>
        <name>Ca(2+)</name>
        <dbReference type="ChEBI" id="CHEBI:29108"/>
        <label>2</label>
    </ligand>
</feature>
<name>W1PSV6_AMBTC</name>
<dbReference type="PANTHER" id="PTHR31388:SF270">
    <property type="entry name" value="PEROXIDASE 22-RELATED"/>
    <property type="match status" value="1"/>
</dbReference>
<proteinExistence type="inferred from homology"/>
<feature type="binding site" evidence="13">
    <location>
        <position position="17"/>
    </location>
    <ligand>
        <name>Ca(2+)</name>
        <dbReference type="ChEBI" id="CHEBI:29108"/>
        <label>1</label>
    </ligand>
</feature>
<feature type="binding site" evidence="13">
    <location>
        <position position="182"/>
    </location>
    <ligand>
        <name>Ca(2+)</name>
        <dbReference type="ChEBI" id="CHEBI:29108"/>
        <label>2</label>
    </ligand>
</feature>
<protein>
    <recommendedName>
        <fullName evidence="15">Plant heme peroxidase family profile domain-containing protein</fullName>
    </recommendedName>
</protein>
<dbReference type="Gene3D" id="1.10.420.10">
    <property type="entry name" value="Peroxidase, domain 2"/>
    <property type="match status" value="1"/>
</dbReference>
<dbReference type="GO" id="GO:0009505">
    <property type="term" value="C:plant-type cell wall"/>
    <property type="evidence" value="ECO:0000318"/>
    <property type="project" value="GO_Central"/>
</dbReference>
<evidence type="ECO:0000256" key="13">
    <source>
        <dbReference type="PIRSR" id="PIRSR600823-3"/>
    </source>
</evidence>
<feature type="disulfide bond" evidence="14">
    <location>
        <begin position="50"/>
        <end position="251"/>
    </location>
</feature>
<dbReference type="CDD" id="cd00693">
    <property type="entry name" value="secretory_peroxidase"/>
    <property type="match status" value="1"/>
</dbReference>
<dbReference type="GO" id="GO:0042744">
    <property type="term" value="P:hydrogen peroxide catabolic process"/>
    <property type="evidence" value="ECO:0007669"/>
    <property type="project" value="UniProtKB-KW"/>
</dbReference>
<dbReference type="InterPro" id="IPR019793">
    <property type="entry name" value="Peroxidases_heam-ligand_BS"/>
</dbReference>
<dbReference type="HOGENOM" id="CLU_010543_0_2_1"/>
<reference evidence="17" key="1">
    <citation type="journal article" date="2013" name="Science">
        <title>The Amborella genome and the evolution of flowering plants.</title>
        <authorList>
            <consortium name="Amborella Genome Project"/>
        </authorList>
    </citation>
    <scope>NUCLEOTIDE SEQUENCE [LARGE SCALE GENOMIC DNA]</scope>
</reference>
<evidence type="ECO:0000259" key="15">
    <source>
        <dbReference type="PROSITE" id="PS50873"/>
    </source>
</evidence>
<keyword evidence="6 13" id="KW-0106">Calcium</keyword>
<keyword evidence="9 14" id="KW-1015">Disulfide bond</keyword>
<dbReference type="PRINTS" id="PR00461">
    <property type="entry name" value="PLPEROXIDASE"/>
</dbReference>
<feature type="binding site" evidence="13">
    <location>
        <position position="3"/>
    </location>
    <ligand>
        <name>Ca(2+)</name>
        <dbReference type="ChEBI" id="CHEBI:29108"/>
        <label>1</label>
    </ligand>
</feature>
<evidence type="ECO:0000256" key="14">
    <source>
        <dbReference type="PIRSR" id="PIRSR600823-5"/>
    </source>
</evidence>
<evidence type="ECO:0000256" key="1">
    <source>
        <dbReference type="ARBA" id="ARBA00000189"/>
    </source>
</evidence>
<dbReference type="Gene3D" id="1.10.520.10">
    <property type="match status" value="1"/>
</dbReference>
<keyword evidence="17" id="KW-1185">Reference proteome</keyword>
<feature type="binding site" evidence="13">
    <location>
        <position position="5"/>
    </location>
    <ligand>
        <name>Ca(2+)</name>
        <dbReference type="ChEBI" id="CHEBI:29108"/>
        <label>1</label>
    </ligand>
</feature>
<dbReference type="GO" id="GO:0020037">
    <property type="term" value="F:heme binding"/>
    <property type="evidence" value="ECO:0007669"/>
    <property type="project" value="InterPro"/>
</dbReference>
<dbReference type="GO" id="GO:0140825">
    <property type="term" value="F:lactoperoxidase activity"/>
    <property type="evidence" value="ECO:0007669"/>
    <property type="project" value="UniProtKB-EC"/>
</dbReference>
<comment type="similarity">
    <text evidence="2">Belongs to the peroxidase family. Ascorbate peroxidase subfamily.</text>
</comment>
<keyword evidence="4" id="KW-0349">Heme</keyword>
<evidence type="ECO:0000256" key="11">
    <source>
        <dbReference type="ARBA" id="ARBA00023324"/>
    </source>
</evidence>
<feature type="disulfide bond" evidence="14">
    <location>
        <begin position="129"/>
        <end position="161"/>
    </location>
</feature>
<keyword evidence="10" id="KW-0325">Glycoprotein</keyword>
<evidence type="ECO:0000256" key="12">
    <source>
        <dbReference type="PIRSR" id="PIRSR600823-2"/>
    </source>
</evidence>
<dbReference type="eggNOG" id="ENOG502QVXS">
    <property type="taxonomic scope" value="Eukaryota"/>
</dbReference>
<evidence type="ECO:0000256" key="5">
    <source>
        <dbReference type="ARBA" id="ARBA00022723"/>
    </source>
</evidence>
<dbReference type="PROSITE" id="PS00435">
    <property type="entry name" value="PEROXIDASE_1"/>
    <property type="match status" value="1"/>
</dbReference>
<dbReference type="InterPro" id="IPR033905">
    <property type="entry name" value="Secretory_peroxidase"/>
</dbReference>
<dbReference type="InterPro" id="IPR010255">
    <property type="entry name" value="Haem_peroxidase_sf"/>
</dbReference>
<accession>W1PSV6</accession>
<dbReference type="GO" id="GO:0004601">
    <property type="term" value="F:peroxidase activity"/>
    <property type="evidence" value="ECO:0000318"/>
    <property type="project" value="GO_Central"/>
</dbReference>
<comment type="cofactor">
    <cofactor evidence="13">
        <name>Ca(2+)</name>
        <dbReference type="ChEBI" id="CHEBI:29108"/>
    </cofactor>
    <text evidence="13">Binds 2 calcium ions per subunit.</text>
</comment>
<dbReference type="Pfam" id="PF00141">
    <property type="entry name" value="peroxidase"/>
    <property type="match status" value="1"/>
</dbReference>
<dbReference type="InterPro" id="IPR000823">
    <property type="entry name" value="Peroxidase_pln"/>
</dbReference>
<evidence type="ECO:0000256" key="4">
    <source>
        <dbReference type="ARBA" id="ARBA00022617"/>
    </source>
</evidence>
<dbReference type="AlphaFoldDB" id="W1PSV6"/>
<keyword evidence="11" id="KW-0376">Hydrogen peroxide</keyword>